<organism evidence="1 2">
    <name type="scientific">Streptomyces venezuelae</name>
    <dbReference type="NCBI Taxonomy" id="54571"/>
    <lineage>
        <taxon>Bacteria</taxon>
        <taxon>Bacillati</taxon>
        <taxon>Actinomycetota</taxon>
        <taxon>Actinomycetes</taxon>
        <taxon>Kitasatosporales</taxon>
        <taxon>Streptomycetaceae</taxon>
        <taxon>Streptomyces</taxon>
    </lineage>
</organism>
<reference evidence="1 2" key="1">
    <citation type="submission" date="2018-05" db="EMBL/GenBank/DDBJ databases">
        <title>Streptomyces venezuelae.</title>
        <authorList>
            <person name="Kim W."/>
            <person name="Lee N."/>
            <person name="Cho B.-K."/>
        </authorList>
    </citation>
    <scope>NUCLEOTIDE SEQUENCE [LARGE SCALE GENOMIC DNA]</scope>
    <source>
        <strain evidence="1 2">ATCC 14585</strain>
    </source>
</reference>
<accession>A0A5P2CRZ8</accession>
<dbReference type="SUPFAM" id="SSF47598">
    <property type="entry name" value="Ribbon-helix-helix"/>
    <property type="match status" value="1"/>
</dbReference>
<dbReference type="Proteomes" id="UP000324015">
    <property type="component" value="Chromosome"/>
</dbReference>
<dbReference type="AlphaFoldDB" id="A0A5P2CRZ8"/>
<protein>
    <submittedName>
        <fullName evidence="1">Uncharacterized protein</fullName>
    </submittedName>
</protein>
<evidence type="ECO:0000313" key="2">
    <source>
        <dbReference type="Proteomes" id="UP000324015"/>
    </source>
</evidence>
<dbReference type="InterPro" id="IPR010985">
    <property type="entry name" value="Ribbon_hlx_hlx"/>
</dbReference>
<name>A0A5P2CRZ8_STRVZ</name>
<sequence length="60" mass="6793">MTEQHNVRVPKELWDAAMEEAKAEGTTVTAWINADLDKRVKAARRRRATEQRRAAGESGQ</sequence>
<dbReference type="GO" id="GO:0006355">
    <property type="term" value="P:regulation of DNA-templated transcription"/>
    <property type="evidence" value="ECO:0007669"/>
    <property type="project" value="InterPro"/>
</dbReference>
<dbReference type="RefSeq" id="WP_150187486.1">
    <property type="nucleotide sequence ID" value="NZ_CP029191.1"/>
</dbReference>
<dbReference type="EMBL" id="CP029191">
    <property type="protein sequence ID" value="QES45173.1"/>
    <property type="molecule type" value="Genomic_DNA"/>
</dbReference>
<proteinExistence type="predicted"/>
<evidence type="ECO:0000313" key="1">
    <source>
        <dbReference type="EMBL" id="QES45173.1"/>
    </source>
</evidence>
<gene>
    <name evidence="1" type="ORF">DEJ49_33060</name>
</gene>